<dbReference type="InterPro" id="IPR022966">
    <property type="entry name" value="RNase_II/R_CS"/>
</dbReference>
<evidence type="ECO:0000256" key="2">
    <source>
        <dbReference type="ARBA" id="ARBA00004496"/>
    </source>
</evidence>
<accession>A0A2W7NPQ3</accession>
<evidence type="ECO:0000256" key="6">
    <source>
        <dbReference type="ARBA" id="ARBA00022839"/>
    </source>
</evidence>
<dbReference type="Pfam" id="PF00575">
    <property type="entry name" value="S1"/>
    <property type="match status" value="1"/>
</dbReference>
<dbReference type="SMART" id="SM00955">
    <property type="entry name" value="RNB"/>
    <property type="match status" value="1"/>
</dbReference>
<dbReference type="EMBL" id="QKZK01000006">
    <property type="protein sequence ID" value="PZX18594.1"/>
    <property type="molecule type" value="Genomic_DNA"/>
</dbReference>
<dbReference type="SMART" id="SM00316">
    <property type="entry name" value="S1"/>
    <property type="match status" value="1"/>
</dbReference>
<dbReference type="InterPro" id="IPR012340">
    <property type="entry name" value="NA-bd_OB-fold"/>
</dbReference>
<reference evidence="10 11" key="1">
    <citation type="submission" date="2018-06" db="EMBL/GenBank/DDBJ databases">
        <title>Genomic Encyclopedia of Archaeal and Bacterial Type Strains, Phase II (KMG-II): from individual species to whole genera.</title>
        <authorList>
            <person name="Goeker M."/>
        </authorList>
    </citation>
    <scope>NUCLEOTIDE SEQUENCE [LARGE SCALE GENOMIC DNA]</scope>
    <source>
        <strain evidence="10 11">DSM 6779</strain>
    </source>
</reference>
<dbReference type="GO" id="GO:0008859">
    <property type="term" value="F:exoribonuclease II activity"/>
    <property type="evidence" value="ECO:0007669"/>
    <property type="project" value="UniProtKB-UniRule"/>
</dbReference>
<dbReference type="InterPro" id="IPR001900">
    <property type="entry name" value="RNase_II/R"/>
</dbReference>
<dbReference type="GO" id="GO:0006402">
    <property type="term" value="P:mRNA catabolic process"/>
    <property type="evidence" value="ECO:0007669"/>
    <property type="project" value="TreeGrafter"/>
</dbReference>
<dbReference type="InterPro" id="IPR011129">
    <property type="entry name" value="CSD"/>
</dbReference>
<dbReference type="PROSITE" id="PS01175">
    <property type="entry name" value="RIBONUCLEASE_II"/>
    <property type="match status" value="1"/>
</dbReference>
<evidence type="ECO:0000259" key="9">
    <source>
        <dbReference type="PROSITE" id="PS50126"/>
    </source>
</evidence>
<dbReference type="Gene3D" id="2.40.50.140">
    <property type="entry name" value="Nucleic acid-binding proteins"/>
    <property type="match status" value="2"/>
</dbReference>
<dbReference type="SUPFAM" id="SSF50249">
    <property type="entry name" value="Nucleic acid-binding proteins"/>
    <property type="match status" value="4"/>
</dbReference>
<dbReference type="InterPro" id="IPR040476">
    <property type="entry name" value="CSD2"/>
</dbReference>
<dbReference type="Pfam" id="PF17876">
    <property type="entry name" value="CSD2"/>
    <property type="match status" value="1"/>
</dbReference>
<comment type="similarity">
    <text evidence="8">Belongs to the RNR ribonuclease family. RNase R subfamily.</text>
</comment>
<evidence type="ECO:0000256" key="5">
    <source>
        <dbReference type="ARBA" id="ARBA00022801"/>
    </source>
</evidence>
<comment type="subcellular location">
    <subcellularLocation>
        <location evidence="2 8">Cytoplasm</location>
    </subcellularLocation>
</comment>
<dbReference type="GO" id="GO:0005829">
    <property type="term" value="C:cytosol"/>
    <property type="evidence" value="ECO:0007669"/>
    <property type="project" value="TreeGrafter"/>
</dbReference>
<keyword evidence="7 8" id="KW-0694">RNA-binding</keyword>
<dbReference type="NCBIfam" id="TIGR02063">
    <property type="entry name" value="RNase_R"/>
    <property type="match status" value="1"/>
</dbReference>
<dbReference type="EC" id="3.1.13.1" evidence="8"/>
<dbReference type="SMART" id="SM00357">
    <property type="entry name" value="CSP"/>
    <property type="match status" value="2"/>
</dbReference>
<protein>
    <recommendedName>
        <fullName evidence="8">Ribonuclease R</fullName>
        <shortName evidence="8">RNase R</shortName>
        <ecNumber evidence="8">3.1.13.1</ecNumber>
    </recommendedName>
</protein>
<dbReference type="InterPro" id="IPR050180">
    <property type="entry name" value="RNR_Ribonuclease"/>
</dbReference>
<dbReference type="PANTHER" id="PTHR23355:SF9">
    <property type="entry name" value="DIS3-LIKE EXONUCLEASE 2"/>
    <property type="match status" value="1"/>
</dbReference>
<keyword evidence="5 8" id="KW-0378">Hydrolase</keyword>
<evidence type="ECO:0000256" key="1">
    <source>
        <dbReference type="ARBA" id="ARBA00001849"/>
    </source>
</evidence>
<dbReference type="PANTHER" id="PTHR23355">
    <property type="entry name" value="RIBONUCLEASE"/>
    <property type="match status" value="1"/>
</dbReference>
<dbReference type="PROSITE" id="PS50126">
    <property type="entry name" value="S1"/>
    <property type="match status" value="1"/>
</dbReference>
<dbReference type="OrthoDB" id="9764149at2"/>
<evidence type="ECO:0000313" key="10">
    <source>
        <dbReference type="EMBL" id="PZX18594.1"/>
    </source>
</evidence>
<sequence>MKDKKDKKKGSKSIDIKQLLMDIFTANPKRSFNYKQMTGLTGLVKKTDRQKVAILLNEMVTQGLLTEVVPGKFKLLMREAYVTGKVDMTASGAAYIVPEDGGEDIFVAQSNLNQALHGDVVKVLQYAQRRRHQPQGEVVEIIKRKRDTFVGTLEVAKNFAFLITDRKVMYQDIFIPLNKLNGGQNGQKAVAKITDWPANAKNPYGEIIDVLGDAGENQTEMHAILAEFNLPYRYPDHVNAEAEKIDAGITPEEIANRRDFRDITTFTIDPEDAKDFDDALSVRQLPDGEWEVGVHIADVTHYVKEDSIMENEAFFRATSVYLVDRVVPMLPERLSNFICSLRPNEEKLCFSVVFRINDQAEVLDKWIGRTIINSDHRFTYDEAQQVIETGQGDLAWEITNMDRLAKILRDKRFKAGAIGFERAEVKFKIDENGKPLSVFFKESKDANKLIEEYMLLANKAVAEFIGKEEAGRHSGKKKELTFVYRIHDEPNPDKFESFTRFITRFGYNLSALPGVNINRSLNKLLDDVHGRPEQNIVETLAVRTMAKAVYSTHNVGHYGLGFDHYTHFTSPIRRYPDMMVHRLLQHYLDGGKSVAADEYEDRCEHSSDMEARAADAERASIKYKQVEFLKDRVGQEFDGVISGVTEWGFYVELNENKCEGLVPMRDLDDDFYVFDEENYCIVGRRKHKKYQLGDAIRIVIARANLERKQLDFALPGTIDKLK</sequence>
<dbReference type="InterPro" id="IPR013223">
    <property type="entry name" value="RNase_B_OB_dom"/>
</dbReference>
<name>A0A2W7NPQ3_9BACT</name>
<evidence type="ECO:0000313" key="11">
    <source>
        <dbReference type="Proteomes" id="UP000249239"/>
    </source>
</evidence>
<evidence type="ECO:0000256" key="4">
    <source>
        <dbReference type="ARBA" id="ARBA00022722"/>
    </source>
</evidence>
<proteinExistence type="inferred from homology"/>
<gene>
    <name evidence="8" type="primary">rnr</name>
    <name evidence="10" type="ORF">LX69_00987</name>
</gene>
<dbReference type="GO" id="GO:0003723">
    <property type="term" value="F:RNA binding"/>
    <property type="evidence" value="ECO:0007669"/>
    <property type="project" value="UniProtKB-UniRule"/>
</dbReference>
<comment type="caution">
    <text evidence="10">The sequence shown here is derived from an EMBL/GenBank/DDBJ whole genome shotgun (WGS) entry which is preliminary data.</text>
</comment>
<dbReference type="CDD" id="cd04471">
    <property type="entry name" value="S1_RNase_R"/>
    <property type="match status" value="1"/>
</dbReference>
<comment type="function">
    <text evidence="8">3'-5' exoribonuclease that releases 5'-nucleoside monophosphates and is involved in maturation of structured RNAs.</text>
</comment>
<keyword evidence="11" id="KW-1185">Reference proteome</keyword>
<evidence type="ECO:0000256" key="3">
    <source>
        <dbReference type="ARBA" id="ARBA00022490"/>
    </source>
</evidence>
<organism evidence="10 11">
    <name type="scientific">Breznakibacter xylanolyticus</name>
    <dbReference type="NCBI Taxonomy" id="990"/>
    <lineage>
        <taxon>Bacteria</taxon>
        <taxon>Pseudomonadati</taxon>
        <taxon>Bacteroidota</taxon>
        <taxon>Bacteroidia</taxon>
        <taxon>Marinilabiliales</taxon>
        <taxon>Marinilabiliaceae</taxon>
        <taxon>Breznakibacter</taxon>
    </lineage>
</organism>
<dbReference type="Pfam" id="PF00773">
    <property type="entry name" value="RNB"/>
    <property type="match status" value="1"/>
</dbReference>
<evidence type="ECO:0000256" key="7">
    <source>
        <dbReference type="ARBA" id="ARBA00022884"/>
    </source>
</evidence>
<comment type="catalytic activity">
    <reaction evidence="1 8">
        <text>Exonucleolytic cleavage in the 3'- to 5'-direction to yield nucleoside 5'-phosphates.</text>
        <dbReference type="EC" id="3.1.13.1"/>
    </reaction>
</comment>
<keyword evidence="4 8" id="KW-0540">Nuclease</keyword>
<evidence type="ECO:0000256" key="8">
    <source>
        <dbReference type="HAMAP-Rule" id="MF_01895"/>
    </source>
</evidence>
<dbReference type="NCBIfam" id="TIGR00358">
    <property type="entry name" value="3_prime_RNase"/>
    <property type="match status" value="1"/>
</dbReference>
<dbReference type="HAMAP" id="MF_01895">
    <property type="entry name" value="RNase_R"/>
    <property type="match status" value="1"/>
</dbReference>
<dbReference type="InterPro" id="IPR011805">
    <property type="entry name" value="RNase_R"/>
</dbReference>
<dbReference type="Pfam" id="PF08206">
    <property type="entry name" value="OB_RNB"/>
    <property type="match status" value="1"/>
</dbReference>
<dbReference type="InterPro" id="IPR004476">
    <property type="entry name" value="RNase_II/RNase_R"/>
</dbReference>
<keyword evidence="6 8" id="KW-0269">Exonuclease</keyword>
<keyword evidence="3 8" id="KW-0963">Cytoplasm</keyword>
<dbReference type="InterPro" id="IPR003029">
    <property type="entry name" value="S1_domain"/>
</dbReference>
<dbReference type="AlphaFoldDB" id="A0A2W7NPQ3"/>
<dbReference type="RefSeq" id="WP_111444701.1">
    <property type="nucleotide sequence ID" value="NZ_QKZK01000006.1"/>
</dbReference>
<feature type="domain" description="S1 motif" evidence="9">
    <location>
        <begin position="634"/>
        <end position="715"/>
    </location>
</feature>
<dbReference type="Proteomes" id="UP000249239">
    <property type="component" value="Unassembled WGS sequence"/>
</dbReference>